<sequence length="214" mass="21553">MSEDIIVVGAGGFGRETLDVIAAINAAAPAPVWNVLGVVDDGLSPIHGERLAARGIPHLGGIEELRARFPSCRYVVGIGSPSVRGRLSAMIDSWGGRAATLVHPAAVIGTQVTIGEGAVLCGGAQISTNVELGRHVHVNPGAIVGHDCRLEDHVSVNPGAIISGDVRIESGTLIGAGAVILQLLVVGGGALVAASACVTKDVPRGATVRGVPAR</sequence>
<accession>A0ABP8PEH2</accession>
<name>A0ABP8PEH2_9MICO</name>
<dbReference type="CDD" id="cd03360">
    <property type="entry name" value="LbH_AT_putative"/>
    <property type="match status" value="1"/>
</dbReference>
<dbReference type="PANTHER" id="PTHR43300:SF7">
    <property type="entry name" value="UDP-N-ACETYLBACILLOSAMINE N-ACETYLTRANSFERASE"/>
    <property type="match status" value="1"/>
</dbReference>
<keyword evidence="5" id="KW-1185">Reference proteome</keyword>
<reference evidence="5" key="1">
    <citation type="journal article" date="2019" name="Int. J. Syst. Evol. Microbiol.">
        <title>The Global Catalogue of Microorganisms (GCM) 10K type strain sequencing project: providing services to taxonomists for standard genome sequencing and annotation.</title>
        <authorList>
            <consortium name="The Broad Institute Genomics Platform"/>
            <consortium name="The Broad Institute Genome Sequencing Center for Infectious Disease"/>
            <person name="Wu L."/>
            <person name="Ma J."/>
        </authorList>
    </citation>
    <scope>NUCLEOTIDE SEQUENCE [LARGE SCALE GENOMIC DNA]</scope>
    <source>
        <strain evidence="5">JCM 17839</strain>
    </source>
</reference>
<dbReference type="InterPro" id="IPR011004">
    <property type="entry name" value="Trimer_LpxA-like_sf"/>
</dbReference>
<dbReference type="Gene3D" id="3.40.50.20">
    <property type="match status" value="1"/>
</dbReference>
<dbReference type="Gene3D" id="2.160.10.10">
    <property type="entry name" value="Hexapeptide repeat proteins"/>
    <property type="match status" value="1"/>
</dbReference>
<proteinExistence type="predicted"/>
<dbReference type="EMBL" id="BAABGP010000014">
    <property type="protein sequence ID" value="GAA4485852.1"/>
    <property type="molecule type" value="Genomic_DNA"/>
</dbReference>
<keyword evidence="2" id="KW-0677">Repeat</keyword>
<evidence type="ECO:0000313" key="5">
    <source>
        <dbReference type="Proteomes" id="UP001500731"/>
    </source>
</evidence>
<evidence type="ECO:0000256" key="2">
    <source>
        <dbReference type="ARBA" id="ARBA00022737"/>
    </source>
</evidence>
<dbReference type="Pfam" id="PF17836">
    <property type="entry name" value="PglD_N"/>
    <property type="match status" value="1"/>
</dbReference>
<keyword evidence="1" id="KW-0808">Transferase</keyword>
<dbReference type="InterPro" id="IPR020019">
    <property type="entry name" value="AcTrfase_PglD-like"/>
</dbReference>
<gene>
    <name evidence="4" type="ORF">GCM10023171_20830</name>
</gene>
<organism evidence="4 5">
    <name type="scientific">Microbacterium panaciterrae</name>
    <dbReference type="NCBI Taxonomy" id="985759"/>
    <lineage>
        <taxon>Bacteria</taxon>
        <taxon>Bacillati</taxon>
        <taxon>Actinomycetota</taxon>
        <taxon>Actinomycetes</taxon>
        <taxon>Micrococcales</taxon>
        <taxon>Microbacteriaceae</taxon>
        <taxon>Microbacterium</taxon>
    </lineage>
</organism>
<feature type="domain" description="PglD N-terminal" evidence="3">
    <location>
        <begin position="4"/>
        <end position="89"/>
    </location>
</feature>
<dbReference type="PANTHER" id="PTHR43300">
    <property type="entry name" value="ACETYLTRANSFERASE"/>
    <property type="match status" value="1"/>
</dbReference>
<dbReference type="RefSeq" id="WP_345186723.1">
    <property type="nucleotide sequence ID" value="NZ_BAABGP010000014.1"/>
</dbReference>
<evidence type="ECO:0000259" key="3">
    <source>
        <dbReference type="Pfam" id="PF17836"/>
    </source>
</evidence>
<dbReference type="InterPro" id="IPR018357">
    <property type="entry name" value="Hexapep_transf_CS"/>
</dbReference>
<dbReference type="InterPro" id="IPR041561">
    <property type="entry name" value="PglD_N"/>
</dbReference>
<dbReference type="InterPro" id="IPR050179">
    <property type="entry name" value="Trans_hexapeptide_repeat"/>
</dbReference>
<evidence type="ECO:0000313" key="4">
    <source>
        <dbReference type="EMBL" id="GAA4485852.1"/>
    </source>
</evidence>
<dbReference type="Pfam" id="PF00132">
    <property type="entry name" value="Hexapep"/>
    <property type="match status" value="1"/>
</dbReference>
<protein>
    <submittedName>
        <fullName evidence="4">Acetyltransferase</fullName>
    </submittedName>
</protein>
<dbReference type="InterPro" id="IPR001451">
    <property type="entry name" value="Hexapep"/>
</dbReference>
<dbReference type="PROSITE" id="PS00101">
    <property type="entry name" value="HEXAPEP_TRANSFERASES"/>
    <property type="match status" value="1"/>
</dbReference>
<comment type="caution">
    <text evidence="4">The sequence shown here is derived from an EMBL/GenBank/DDBJ whole genome shotgun (WGS) entry which is preliminary data.</text>
</comment>
<dbReference type="NCBIfam" id="TIGR03570">
    <property type="entry name" value="NeuD_NnaD"/>
    <property type="match status" value="1"/>
</dbReference>
<evidence type="ECO:0000256" key="1">
    <source>
        <dbReference type="ARBA" id="ARBA00022679"/>
    </source>
</evidence>
<dbReference type="Proteomes" id="UP001500731">
    <property type="component" value="Unassembled WGS sequence"/>
</dbReference>
<dbReference type="SUPFAM" id="SSF51161">
    <property type="entry name" value="Trimeric LpxA-like enzymes"/>
    <property type="match status" value="1"/>
</dbReference>